<comment type="catalytic activity">
    <reaction evidence="11 12">
        <text>ATP + H2O = ADP + phosphate + H(+)</text>
        <dbReference type="Rhea" id="RHEA:13065"/>
        <dbReference type="ChEBI" id="CHEBI:15377"/>
        <dbReference type="ChEBI" id="CHEBI:15378"/>
        <dbReference type="ChEBI" id="CHEBI:30616"/>
        <dbReference type="ChEBI" id="CHEBI:43474"/>
        <dbReference type="ChEBI" id="CHEBI:456216"/>
        <dbReference type="EC" id="5.6.2.4"/>
    </reaction>
</comment>
<dbReference type="PROSITE" id="PS51192">
    <property type="entry name" value="HELICASE_ATP_BIND_1"/>
    <property type="match status" value="1"/>
</dbReference>
<evidence type="ECO:0000256" key="10">
    <source>
        <dbReference type="ARBA" id="ARBA00023235"/>
    </source>
</evidence>
<dbReference type="InterPro" id="IPR041222">
    <property type="entry name" value="PriA_3primeBD"/>
</dbReference>
<keyword evidence="1 12" id="KW-0639">Primosome</keyword>
<dbReference type="GO" id="GO:0006269">
    <property type="term" value="P:DNA replication, synthesis of primer"/>
    <property type="evidence" value="ECO:0007669"/>
    <property type="project" value="UniProtKB-KW"/>
</dbReference>
<dbReference type="InterPro" id="IPR014001">
    <property type="entry name" value="Helicase_ATP-bd"/>
</dbReference>
<dbReference type="CDD" id="cd17929">
    <property type="entry name" value="DEXHc_priA"/>
    <property type="match status" value="1"/>
</dbReference>
<dbReference type="InterPro" id="IPR041236">
    <property type="entry name" value="PriA_C"/>
</dbReference>
<evidence type="ECO:0000256" key="6">
    <source>
        <dbReference type="ARBA" id="ARBA00022806"/>
    </source>
</evidence>
<dbReference type="Pfam" id="PF17764">
    <property type="entry name" value="PriA_3primeBD"/>
    <property type="match status" value="1"/>
</dbReference>
<dbReference type="HAMAP" id="MF_00983">
    <property type="entry name" value="PriA"/>
    <property type="match status" value="1"/>
</dbReference>
<dbReference type="PANTHER" id="PTHR30580:SF0">
    <property type="entry name" value="PRIMOSOMAL PROTEIN N"/>
    <property type="match status" value="1"/>
</dbReference>
<dbReference type="Pfam" id="PF18074">
    <property type="entry name" value="PriA_C"/>
    <property type="match status" value="1"/>
</dbReference>
<feature type="binding site" evidence="12">
    <location>
        <position position="453"/>
    </location>
    <ligand>
        <name>Zn(2+)</name>
        <dbReference type="ChEBI" id="CHEBI:29105"/>
        <label>1</label>
    </ligand>
</feature>
<reference evidence="14 15" key="1">
    <citation type="submission" date="2016-10" db="EMBL/GenBank/DDBJ databases">
        <authorList>
            <person name="de Groot N.N."/>
        </authorList>
    </citation>
    <scope>NUCLEOTIDE SEQUENCE [LARGE SCALE GENOMIC DNA]</scope>
    <source>
        <strain evidence="14 15">DSM 10317</strain>
    </source>
</reference>
<feature type="binding site" evidence="12">
    <location>
        <position position="462"/>
    </location>
    <ligand>
        <name>Zn(2+)</name>
        <dbReference type="ChEBI" id="CHEBI:29105"/>
        <label>2</label>
    </ligand>
</feature>
<evidence type="ECO:0000256" key="3">
    <source>
        <dbReference type="ARBA" id="ARBA00022723"/>
    </source>
</evidence>
<dbReference type="GO" id="GO:0005524">
    <property type="term" value="F:ATP binding"/>
    <property type="evidence" value="ECO:0007669"/>
    <property type="project" value="UniProtKB-UniRule"/>
</dbReference>
<dbReference type="GO" id="GO:0043138">
    <property type="term" value="F:3'-5' DNA helicase activity"/>
    <property type="evidence" value="ECO:0007669"/>
    <property type="project" value="UniProtKB-EC"/>
</dbReference>
<feature type="binding site" evidence="12">
    <location>
        <position position="459"/>
    </location>
    <ligand>
        <name>Zn(2+)</name>
        <dbReference type="ChEBI" id="CHEBI:29105"/>
        <label>2</label>
    </ligand>
</feature>
<keyword evidence="8 12" id="KW-0067">ATP-binding</keyword>
<dbReference type="PANTHER" id="PTHR30580">
    <property type="entry name" value="PRIMOSOMAL PROTEIN N"/>
    <property type="match status" value="1"/>
</dbReference>
<evidence type="ECO:0000313" key="15">
    <source>
        <dbReference type="Proteomes" id="UP000199428"/>
    </source>
</evidence>
<evidence type="ECO:0000313" key="14">
    <source>
        <dbReference type="EMBL" id="SCZ76718.1"/>
    </source>
</evidence>
<evidence type="ECO:0000259" key="13">
    <source>
        <dbReference type="PROSITE" id="PS51192"/>
    </source>
</evidence>
<accession>A0A1G5RS75</accession>
<keyword evidence="10 12" id="KW-0413">Isomerase</keyword>
<evidence type="ECO:0000256" key="7">
    <source>
        <dbReference type="ARBA" id="ARBA00022833"/>
    </source>
</evidence>
<keyword evidence="3 12" id="KW-0479">Metal-binding</keyword>
<keyword evidence="4 12" id="KW-0547">Nucleotide-binding</keyword>
<dbReference type="GO" id="GO:0016887">
    <property type="term" value="F:ATP hydrolysis activity"/>
    <property type="evidence" value="ECO:0007669"/>
    <property type="project" value="RHEA"/>
</dbReference>
<dbReference type="FunFam" id="3.40.50.300:FF:000489">
    <property type="entry name" value="Primosome assembly protein PriA"/>
    <property type="match status" value="1"/>
</dbReference>
<dbReference type="InterPro" id="IPR042115">
    <property type="entry name" value="PriA_3primeBD_sf"/>
</dbReference>
<dbReference type="InterPro" id="IPR006935">
    <property type="entry name" value="Helicase/UvrB_N"/>
</dbReference>
<comment type="similarity">
    <text evidence="12">Belongs to the helicase family. PriA subfamily.</text>
</comment>
<feature type="binding site" evidence="12">
    <location>
        <position position="476"/>
    </location>
    <ligand>
        <name>Zn(2+)</name>
        <dbReference type="ChEBI" id="CHEBI:29105"/>
        <label>2</label>
    </ligand>
</feature>
<dbReference type="InterPro" id="IPR027417">
    <property type="entry name" value="P-loop_NTPase"/>
</dbReference>
<keyword evidence="7 12" id="KW-0862">Zinc</keyword>
<protein>
    <recommendedName>
        <fullName evidence="12">Replication restart protein PriA</fullName>
    </recommendedName>
    <alternativeName>
        <fullName evidence="12">ATP-dependent DNA helicase PriA</fullName>
        <ecNumber evidence="12">5.6.2.4</ecNumber>
    </alternativeName>
    <alternativeName>
        <fullName evidence="12">DNA 3'-5' helicase PriA</fullName>
    </alternativeName>
</protein>
<evidence type="ECO:0000256" key="4">
    <source>
        <dbReference type="ARBA" id="ARBA00022741"/>
    </source>
</evidence>
<feature type="domain" description="Helicase ATP-binding" evidence="13">
    <location>
        <begin position="222"/>
        <end position="388"/>
    </location>
</feature>
<dbReference type="Pfam" id="PF04851">
    <property type="entry name" value="ResIII"/>
    <property type="match status" value="1"/>
</dbReference>
<organism evidence="14 15">
    <name type="scientific">Pseudobutyrivibrio xylanivorans</name>
    <dbReference type="NCBI Taxonomy" id="185007"/>
    <lineage>
        <taxon>Bacteria</taxon>
        <taxon>Bacillati</taxon>
        <taxon>Bacillota</taxon>
        <taxon>Clostridia</taxon>
        <taxon>Lachnospirales</taxon>
        <taxon>Lachnospiraceae</taxon>
        <taxon>Pseudobutyrivibrio</taxon>
    </lineage>
</organism>
<keyword evidence="9 12" id="KW-0238">DNA-binding</keyword>
<dbReference type="AlphaFoldDB" id="A0A1G5RS75"/>
<evidence type="ECO:0000256" key="5">
    <source>
        <dbReference type="ARBA" id="ARBA00022801"/>
    </source>
</evidence>
<proteinExistence type="inferred from homology"/>
<feature type="binding site" evidence="12">
    <location>
        <position position="492"/>
    </location>
    <ligand>
        <name>Zn(2+)</name>
        <dbReference type="ChEBI" id="CHEBI:29105"/>
        <label>1</label>
    </ligand>
</feature>
<evidence type="ECO:0000256" key="2">
    <source>
        <dbReference type="ARBA" id="ARBA00022705"/>
    </source>
</evidence>
<comment type="catalytic activity">
    <reaction evidence="12">
        <text>Couples ATP hydrolysis with the unwinding of duplex DNA by translocating in the 3'-5' direction.</text>
        <dbReference type="EC" id="5.6.2.4"/>
    </reaction>
</comment>
<dbReference type="GO" id="GO:0006310">
    <property type="term" value="P:DNA recombination"/>
    <property type="evidence" value="ECO:0007669"/>
    <property type="project" value="InterPro"/>
</dbReference>
<dbReference type="InterPro" id="IPR001650">
    <property type="entry name" value="Helicase_C-like"/>
</dbReference>
<feature type="binding site" evidence="12">
    <location>
        <position position="489"/>
    </location>
    <ligand>
        <name>Zn(2+)</name>
        <dbReference type="ChEBI" id="CHEBI:29105"/>
        <label>1</label>
    </ligand>
</feature>
<dbReference type="InterPro" id="IPR040498">
    <property type="entry name" value="PriA_CRR"/>
</dbReference>
<dbReference type="SMART" id="SM00487">
    <property type="entry name" value="DEXDc"/>
    <property type="match status" value="1"/>
</dbReference>
<dbReference type="Pfam" id="PF00271">
    <property type="entry name" value="Helicase_C"/>
    <property type="match status" value="1"/>
</dbReference>
<sequence length="743" mass="83401">MKYADVIIDISHERLDKTFEYIVPDELEEQVTEGVQVVIPFGQGNRAITGYVVGCHDKPGFDVTKLKPIARVVKDSIAIESQLISLAAFLKRNYGSTMNQALKTVIPIKKKENEKLKKEISLAISLEQAKIELTELLTKKNHALGKERLLRELLEVDTLDWELATKKLQVPAANIRDLEKKGIIHIEAVRTFRNPHLNKDANRKQITLNEEQEAAAEQIKADIDTGRHKTYLIHGVTGSGKTEVYMDVMEHVINMGQQVIVLIPEIALTYQTVMRFYTRFGDKVSILNSRMSPGERFDQFERAKSGEISIMVGPRSALFTPFANLGLIIIDEEHEPSYKSEVIPRYHARETAVYRAKLAGATVILGSATPSLEAYSRATAGEYQLITLQNRAMGQDMATCEIVDLRAELQSGNRSMISRRLKELMADRLAKKQQIMLFLNRRGLMGFVSCRACGHVLKCPHCDVALHLHNGGIMKCHYCGFTTKAAKTCPSCGSKYIGSFKAGTQRLEEIVKESFPQARVLRMDADTTSGKNGHEEILAAFAAHEADVLIGTQMIVKGHDFANVTLVGIIAADISLNESDFHSGERTFQLLTQAVGRAGRGVEPGIAVIQTYQPENYAVVSSANQDYDSFYSQEIAYRRLLSYPPCSHMLGIQVSCDKQKDAYGQADVLADLIRRTDPEIVIMGPEDAYIGKLKDVYRRVIYLRADDYDRLVRIKDAIDKFLLEQKQYRNTSTWFDFDPINTL</sequence>
<comment type="subunit">
    <text evidence="12">Component of the replication restart primosome.</text>
</comment>
<dbReference type="GO" id="GO:0006302">
    <property type="term" value="P:double-strand break repair"/>
    <property type="evidence" value="ECO:0007669"/>
    <property type="project" value="InterPro"/>
</dbReference>
<gene>
    <name evidence="12" type="primary">priA</name>
    <name evidence="14" type="ORF">SAMN02910350_00393</name>
</gene>
<evidence type="ECO:0000256" key="1">
    <source>
        <dbReference type="ARBA" id="ARBA00022515"/>
    </source>
</evidence>
<keyword evidence="2 12" id="KW-0235">DNA replication</keyword>
<dbReference type="InterPro" id="IPR005259">
    <property type="entry name" value="PriA"/>
</dbReference>
<dbReference type="SUPFAM" id="SSF52540">
    <property type="entry name" value="P-loop containing nucleoside triphosphate hydrolases"/>
    <property type="match status" value="2"/>
</dbReference>
<comment type="cofactor">
    <cofactor evidence="12">
        <name>Zn(2+)</name>
        <dbReference type="ChEBI" id="CHEBI:29105"/>
    </cofactor>
    <text evidence="12">Binds 2 zinc ions per subunit.</text>
</comment>
<evidence type="ECO:0000256" key="9">
    <source>
        <dbReference type="ARBA" id="ARBA00023125"/>
    </source>
</evidence>
<dbReference type="Gene3D" id="3.40.1440.60">
    <property type="entry name" value="PriA, 3(prime) DNA-binding domain"/>
    <property type="match status" value="1"/>
</dbReference>
<dbReference type="Proteomes" id="UP000199428">
    <property type="component" value="Unassembled WGS sequence"/>
</dbReference>
<dbReference type="GO" id="GO:0008270">
    <property type="term" value="F:zinc ion binding"/>
    <property type="evidence" value="ECO:0007669"/>
    <property type="project" value="UniProtKB-UniRule"/>
</dbReference>
<name>A0A1G5RS75_PSEXY</name>
<feature type="binding site" evidence="12">
    <location>
        <position position="450"/>
    </location>
    <ligand>
        <name>Zn(2+)</name>
        <dbReference type="ChEBI" id="CHEBI:29105"/>
        <label>1</label>
    </ligand>
</feature>
<dbReference type="SMART" id="SM00490">
    <property type="entry name" value="HELICc"/>
    <property type="match status" value="1"/>
</dbReference>
<dbReference type="EC" id="5.6.2.4" evidence="12"/>
<dbReference type="Pfam" id="PF18319">
    <property type="entry name" value="Zn_ribbon_PriA"/>
    <property type="match status" value="1"/>
</dbReference>
<dbReference type="EMBL" id="FMWK01000002">
    <property type="protein sequence ID" value="SCZ76718.1"/>
    <property type="molecule type" value="Genomic_DNA"/>
</dbReference>
<evidence type="ECO:0000256" key="12">
    <source>
        <dbReference type="HAMAP-Rule" id="MF_00983"/>
    </source>
</evidence>
<feature type="binding site" evidence="12">
    <location>
        <position position="479"/>
    </location>
    <ligand>
        <name>Zn(2+)</name>
        <dbReference type="ChEBI" id="CHEBI:29105"/>
        <label>2</label>
    </ligand>
</feature>
<evidence type="ECO:0000256" key="11">
    <source>
        <dbReference type="ARBA" id="ARBA00048988"/>
    </source>
</evidence>
<dbReference type="Gene3D" id="3.40.50.300">
    <property type="entry name" value="P-loop containing nucleotide triphosphate hydrolases"/>
    <property type="match status" value="2"/>
</dbReference>
<dbReference type="NCBIfam" id="TIGR00595">
    <property type="entry name" value="priA"/>
    <property type="match status" value="1"/>
</dbReference>
<dbReference type="GO" id="GO:1990077">
    <property type="term" value="C:primosome complex"/>
    <property type="evidence" value="ECO:0007669"/>
    <property type="project" value="UniProtKB-UniRule"/>
</dbReference>
<dbReference type="CDD" id="cd18804">
    <property type="entry name" value="SF2_C_priA"/>
    <property type="match status" value="1"/>
</dbReference>
<dbReference type="RefSeq" id="WP_176757576.1">
    <property type="nucleotide sequence ID" value="NZ_FMWK01000002.1"/>
</dbReference>
<keyword evidence="6 12" id="KW-0347">Helicase</keyword>
<keyword evidence="5 12" id="KW-0378">Hydrolase</keyword>
<evidence type="ECO:0000256" key="8">
    <source>
        <dbReference type="ARBA" id="ARBA00022840"/>
    </source>
</evidence>
<comment type="function">
    <text evidence="12">Initiates the restart of stalled replication forks, which reloads the replicative helicase on sites other than the origin of replication. Recognizes and binds to abandoned replication forks and remodels them to uncover a helicase loading site. Promotes assembly of the primosome at these replication forks.</text>
</comment>
<dbReference type="GO" id="GO:0003677">
    <property type="term" value="F:DNA binding"/>
    <property type="evidence" value="ECO:0007669"/>
    <property type="project" value="UniProtKB-UniRule"/>
</dbReference>
<dbReference type="GO" id="GO:0006270">
    <property type="term" value="P:DNA replication initiation"/>
    <property type="evidence" value="ECO:0007669"/>
    <property type="project" value="TreeGrafter"/>
</dbReference>